<dbReference type="AlphaFoldDB" id="A0A4R7VD21"/>
<dbReference type="InterPro" id="IPR036514">
    <property type="entry name" value="SGNH_hydro_sf"/>
</dbReference>
<dbReference type="OrthoDB" id="9804395at2"/>
<dbReference type="EMBL" id="SOCP01000010">
    <property type="protein sequence ID" value="TDV47026.1"/>
    <property type="molecule type" value="Genomic_DNA"/>
</dbReference>
<dbReference type="InterPro" id="IPR013830">
    <property type="entry name" value="SGNH_hydro"/>
</dbReference>
<comment type="caution">
    <text evidence="2">The sequence shown here is derived from an EMBL/GenBank/DDBJ whole genome shotgun (WGS) entry which is preliminary data.</text>
</comment>
<organism evidence="2 3">
    <name type="scientific">Actinophytocola oryzae</name>
    <dbReference type="NCBI Taxonomy" id="502181"/>
    <lineage>
        <taxon>Bacteria</taxon>
        <taxon>Bacillati</taxon>
        <taxon>Actinomycetota</taxon>
        <taxon>Actinomycetes</taxon>
        <taxon>Pseudonocardiales</taxon>
        <taxon>Pseudonocardiaceae</taxon>
    </lineage>
</organism>
<evidence type="ECO:0000313" key="2">
    <source>
        <dbReference type="EMBL" id="TDV47026.1"/>
    </source>
</evidence>
<name>A0A4R7VD21_9PSEU</name>
<dbReference type="RefSeq" id="WP_133905530.1">
    <property type="nucleotide sequence ID" value="NZ_SOCP01000010.1"/>
</dbReference>
<dbReference type="Pfam" id="PF13472">
    <property type="entry name" value="Lipase_GDSL_2"/>
    <property type="match status" value="1"/>
</dbReference>
<gene>
    <name evidence="2" type="ORF">CLV71_110209</name>
</gene>
<dbReference type="PANTHER" id="PTHR30383:SF5">
    <property type="entry name" value="SGNH HYDROLASE-TYPE ESTERASE DOMAIN-CONTAINING PROTEIN"/>
    <property type="match status" value="1"/>
</dbReference>
<accession>A0A4R7VD21</accession>
<protein>
    <submittedName>
        <fullName evidence="2">Lysophospholipase L1-like esterase</fullName>
    </submittedName>
</protein>
<dbReference type="InterPro" id="IPR051532">
    <property type="entry name" value="Ester_Hydrolysis_Enzymes"/>
</dbReference>
<dbReference type="Proteomes" id="UP000294927">
    <property type="component" value="Unassembled WGS sequence"/>
</dbReference>
<keyword evidence="3" id="KW-1185">Reference proteome</keyword>
<dbReference type="CDD" id="cd01836">
    <property type="entry name" value="FeeA_FeeB_like"/>
    <property type="match status" value="1"/>
</dbReference>
<dbReference type="Gene3D" id="3.40.50.1110">
    <property type="entry name" value="SGNH hydrolase"/>
    <property type="match status" value="1"/>
</dbReference>
<dbReference type="SUPFAM" id="SSF52266">
    <property type="entry name" value="SGNH hydrolase"/>
    <property type="match status" value="1"/>
</dbReference>
<evidence type="ECO:0000259" key="1">
    <source>
        <dbReference type="Pfam" id="PF13472"/>
    </source>
</evidence>
<proteinExistence type="predicted"/>
<dbReference type="GO" id="GO:0004622">
    <property type="term" value="F:phosphatidylcholine lysophospholipase activity"/>
    <property type="evidence" value="ECO:0007669"/>
    <property type="project" value="TreeGrafter"/>
</dbReference>
<feature type="domain" description="SGNH hydrolase-type esterase" evidence="1">
    <location>
        <begin position="75"/>
        <end position="250"/>
    </location>
</feature>
<dbReference type="PANTHER" id="PTHR30383">
    <property type="entry name" value="THIOESTERASE 1/PROTEASE 1/LYSOPHOSPHOLIPASE L1"/>
    <property type="match status" value="1"/>
</dbReference>
<sequence length="275" mass="28591">MTGARALKALIFAAGSVGGLSGAAYGLLTGQSRRARSIIGVPCELPLNADGRYLPDGSGPYPASRDDDSLSFAMLGDSLAAGLGAELPDQLPAARLARGLAEELDRPVRLVTHAISGSRTTDLEQQVDRALIAPPDLAMVIIGGNDVTTRTSIGTSAALLGSQVTRLLEAGTTVVVGTCPDLGIILPIPQPLRTIASRYSLSLARAQRRVLDGLGVPAVSIAALLTPEFLTRPEELFSADRFHPNGKGYEFAANVLLAPLCAAMRVGRVISWSGT</sequence>
<evidence type="ECO:0000313" key="3">
    <source>
        <dbReference type="Proteomes" id="UP000294927"/>
    </source>
</evidence>
<reference evidence="2 3" key="1">
    <citation type="submission" date="2019-03" db="EMBL/GenBank/DDBJ databases">
        <title>Genomic Encyclopedia of Archaeal and Bacterial Type Strains, Phase II (KMG-II): from individual species to whole genera.</title>
        <authorList>
            <person name="Goeker M."/>
        </authorList>
    </citation>
    <scope>NUCLEOTIDE SEQUENCE [LARGE SCALE GENOMIC DNA]</scope>
    <source>
        <strain evidence="2 3">DSM 45499</strain>
    </source>
</reference>